<dbReference type="AlphaFoldDB" id="A0A5D2M897"/>
<sequence length="104" mass="11964">MIIINSRYPVWFRSSKAAALASGRNRCRNWLLPPGSVDISVANVPVWLPSILVQRFSSSPHLRPSTTTMFLSPFFGQLGTRFSFDPDYFFDNCFWVLLFCRKLV</sequence>
<protein>
    <submittedName>
        <fullName evidence="1">Uncharacterized protein</fullName>
    </submittedName>
</protein>
<proteinExistence type="predicted"/>
<evidence type="ECO:0000313" key="2">
    <source>
        <dbReference type="Proteomes" id="UP000322667"/>
    </source>
</evidence>
<gene>
    <name evidence="1" type="ORF">ES332_D01G124000v1</name>
</gene>
<keyword evidence="2" id="KW-1185">Reference proteome</keyword>
<accession>A0A5D2M897</accession>
<evidence type="ECO:0000313" key="1">
    <source>
        <dbReference type="EMBL" id="TYH87545.1"/>
    </source>
</evidence>
<name>A0A5D2M897_GOSTO</name>
<dbReference type="Proteomes" id="UP000322667">
    <property type="component" value="Chromosome D01"/>
</dbReference>
<organism evidence="1 2">
    <name type="scientific">Gossypium tomentosum</name>
    <name type="common">Hawaiian cotton</name>
    <name type="synonym">Gossypium sandvicense</name>
    <dbReference type="NCBI Taxonomy" id="34277"/>
    <lineage>
        <taxon>Eukaryota</taxon>
        <taxon>Viridiplantae</taxon>
        <taxon>Streptophyta</taxon>
        <taxon>Embryophyta</taxon>
        <taxon>Tracheophyta</taxon>
        <taxon>Spermatophyta</taxon>
        <taxon>Magnoliopsida</taxon>
        <taxon>eudicotyledons</taxon>
        <taxon>Gunneridae</taxon>
        <taxon>Pentapetalae</taxon>
        <taxon>rosids</taxon>
        <taxon>malvids</taxon>
        <taxon>Malvales</taxon>
        <taxon>Malvaceae</taxon>
        <taxon>Malvoideae</taxon>
        <taxon>Gossypium</taxon>
    </lineage>
</organism>
<reference evidence="1 2" key="1">
    <citation type="submission" date="2019-07" db="EMBL/GenBank/DDBJ databases">
        <title>WGS assembly of Gossypium tomentosum.</title>
        <authorList>
            <person name="Chen Z.J."/>
            <person name="Sreedasyam A."/>
            <person name="Ando A."/>
            <person name="Song Q."/>
            <person name="De L."/>
            <person name="Hulse-Kemp A."/>
            <person name="Ding M."/>
            <person name="Ye W."/>
            <person name="Kirkbride R."/>
            <person name="Jenkins J."/>
            <person name="Plott C."/>
            <person name="Lovell J."/>
            <person name="Lin Y.-M."/>
            <person name="Vaughn R."/>
            <person name="Liu B."/>
            <person name="Li W."/>
            <person name="Simpson S."/>
            <person name="Scheffler B."/>
            <person name="Saski C."/>
            <person name="Grover C."/>
            <person name="Hu G."/>
            <person name="Conover J."/>
            <person name="Carlson J."/>
            <person name="Shu S."/>
            <person name="Boston L."/>
            <person name="Williams M."/>
            <person name="Peterson D."/>
            <person name="Mcgee K."/>
            <person name="Jones D."/>
            <person name="Wendel J."/>
            <person name="Stelly D."/>
            <person name="Grimwood J."/>
            <person name="Schmutz J."/>
        </authorList>
    </citation>
    <scope>NUCLEOTIDE SEQUENCE [LARGE SCALE GENOMIC DNA]</scope>
    <source>
        <strain evidence="1">7179.01</strain>
    </source>
</reference>
<dbReference type="EMBL" id="CM017623">
    <property type="protein sequence ID" value="TYH87545.1"/>
    <property type="molecule type" value="Genomic_DNA"/>
</dbReference>